<keyword evidence="3" id="KW-1185">Reference proteome</keyword>
<evidence type="ECO:0000313" key="2">
    <source>
        <dbReference type="EMBL" id="MED6207977.1"/>
    </source>
</evidence>
<feature type="region of interest" description="Disordered" evidence="1">
    <location>
        <begin position="1"/>
        <end position="24"/>
    </location>
</feature>
<evidence type="ECO:0000256" key="1">
    <source>
        <dbReference type="SAM" id="MobiDB-lite"/>
    </source>
</evidence>
<organism evidence="2 3">
    <name type="scientific">Stylosanthes scabra</name>
    <dbReference type="NCBI Taxonomy" id="79078"/>
    <lineage>
        <taxon>Eukaryota</taxon>
        <taxon>Viridiplantae</taxon>
        <taxon>Streptophyta</taxon>
        <taxon>Embryophyta</taxon>
        <taxon>Tracheophyta</taxon>
        <taxon>Spermatophyta</taxon>
        <taxon>Magnoliopsida</taxon>
        <taxon>eudicotyledons</taxon>
        <taxon>Gunneridae</taxon>
        <taxon>Pentapetalae</taxon>
        <taxon>rosids</taxon>
        <taxon>fabids</taxon>
        <taxon>Fabales</taxon>
        <taxon>Fabaceae</taxon>
        <taxon>Papilionoideae</taxon>
        <taxon>50 kb inversion clade</taxon>
        <taxon>dalbergioids sensu lato</taxon>
        <taxon>Dalbergieae</taxon>
        <taxon>Pterocarpus clade</taxon>
        <taxon>Stylosanthes</taxon>
    </lineage>
</organism>
<comment type="caution">
    <text evidence="2">The sequence shown here is derived from an EMBL/GenBank/DDBJ whole genome shotgun (WGS) entry which is preliminary data.</text>
</comment>
<dbReference type="EMBL" id="JASCZI010241875">
    <property type="protein sequence ID" value="MED6207977.1"/>
    <property type="molecule type" value="Genomic_DNA"/>
</dbReference>
<gene>
    <name evidence="2" type="ORF">PIB30_040577</name>
</gene>
<proteinExistence type="predicted"/>
<evidence type="ECO:0000313" key="3">
    <source>
        <dbReference type="Proteomes" id="UP001341840"/>
    </source>
</evidence>
<reference evidence="2 3" key="1">
    <citation type="journal article" date="2023" name="Plants (Basel)">
        <title>Bridging the Gap: Combining Genomics and Transcriptomics Approaches to Understand Stylosanthes scabra, an Orphan Legume from the Brazilian Caatinga.</title>
        <authorList>
            <person name="Ferreira-Neto J.R.C."/>
            <person name="da Silva M.D."/>
            <person name="Binneck E."/>
            <person name="de Melo N.F."/>
            <person name="da Silva R.H."/>
            <person name="de Melo A.L.T.M."/>
            <person name="Pandolfi V."/>
            <person name="Bustamante F.O."/>
            <person name="Brasileiro-Vidal A.C."/>
            <person name="Benko-Iseppon A.M."/>
        </authorList>
    </citation>
    <scope>NUCLEOTIDE SEQUENCE [LARGE SCALE GENOMIC DNA]</scope>
    <source>
        <tissue evidence="2">Leaves</tissue>
    </source>
</reference>
<name>A0ABU6YC25_9FABA</name>
<dbReference type="Proteomes" id="UP001341840">
    <property type="component" value="Unassembled WGS sequence"/>
</dbReference>
<accession>A0ABU6YC25</accession>
<feature type="compositionally biased region" description="Basic and acidic residues" evidence="1">
    <location>
        <begin position="1"/>
        <end position="13"/>
    </location>
</feature>
<sequence length="110" mass="12412">MKARVGDRIHEPHLTTQSLKTSPPEHISRIRMMTRTWEPNISCSRQGHGRGNGNQVFKGCGSSDESRCGGVMDEYSKCGEGVRGDVLKGEIVEVSRKEECRVYRMRDPFT</sequence>
<protein>
    <submittedName>
        <fullName evidence="2">Uncharacterized protein</fullName>
    </submittedName>
</protein>